<organism evidence="1 2">
    <name type="scientific">Meloidogyne enterolobii</name>
    <name type="common">Root-knot nematode worm</name>
    <name type="synonym">Meloidogyne mayaguensis</name>
    <dbReference type="NCBI Taxonomy" id="390850"/>
    <lineage>
        <taxon>Eukaryota</taxon>
        <taxon>Metazoa</taxon>
        <taxon>Ecdysozoa</taxon>
        <taxon>Nematoda</taxon>
        <taxon>Chromadorea</taxon>
        <taxon>Rhabditida</taxon>
        <taxon>Tylenchina</taxon>
        <taxon>Tylenchomorpha</taxon>
        <taxon>Tylenchoidea</taxon>
        <taxon>Meloidogynidae</taxon>
        <taxon>Meloidogyninae</taxon>
        <taxon>Meloidogyne</taxon>
    </lineage>
</organism>
<protein>
    <submittedName>
        <fullName evidence="1">Uncharacterized protein</fullName>
    </submittedName>
</protein>
<dbReference type="EMBL" id="CAVMJV010000094">
    <property type="protein sequence ID" value="CAK5093270.1"/>
    <property type="molecule type" value="Genomic_DNA"/>
</dbReference>
<dbReference type="Proteomes" id="UP001497535">
    <property type="component" value="Unassembled WGS sequence"/>
</dbReference>
<keyword evidence="2" id="KW-1185">Reference proteome</keyword>
<accession>A0ACB1AQ40</accession>
<comment type="caution">
    <text evidence="1">The sequence shown here is derived from an EMBL/GenBank/DDBJ whole genome shotgun (WGS) entry which is preliminary data.</text>
</comment>
<evidence type="ECO:0000313" key="2">
    <source>
        <dbReference type="Proteomes" id="UP001497535"/>
    </source>
</evidence>
<reference evidence="1" key="1">
    <citation type="submission" date="2023-11" db="EMBL/GenBank/DDBJ databases">
        <authorList>
            <person name="Poullet M."/>
        </authorList>
    </citation>
    <scope>NUCLEOTIDE SEQUENCE</scope>
    <source>
        <strain evidence="1">E1834</strain>
    </source>
</reference>
<sequence length="456" mass="51182">MVDDIEPPKPTPIFGNGTSLVTNGINNSSLAALMHSNIQSSSSTTAGPSSLFLGTPLSTMLLASNQQQQQSSGSSSSSVGGGMGSSGCNGRLQPRQRRKVPDGELCAVCSDKATGYHYGVASCNGCKTFFRRTIVSEHSFVCQYNGSCDVTRNVRCACRHCRFQKCVAVGMDARAIQNDRDRIGPTKMRLSSGGAVEGRKRSSVDEDQLSVASLSPQMRQQDGKLLEHIVAIENLCNVLRNCCLEESKGVRETLTQPSLLFQAQNLRKDVNTIFKDLYPASMNDIQMWNIRELRLCLEWAKTFDEFQRLSDNDQFSLVRNFAFTYNILNRVFYSLDYGPDKIVYPNGAYILRQPQDSVKIPGCRSIYHRQMDDALDLSHEVRENIGNERTKYLTVLFQIIVERHNTSFGVQKYGNMLMMSQSIQNIIDQNDENMQVMEVFGHFWRINGFVKELCMK</sequence>
<name>A0ACB1AQ40_MELEN</name>
<evidence type="ECO:0000313" key="1">
    <source>
        <dbReference type="EMBL" id="CAK5093270.1"/>
    </source>
</evidence>
<gene>
    <name evidence="1" type="ORF">MENTE1834_LOCUS40332</name>
</gene>
<proteinExistence type="predicted"/>